<dbReference type="AlphaFoldDB" id="A0A498S6Z2"/>
<dbReference type="EMBL" id="UPTC01000036">
    <property type="protein sequence ID" value="VBB25724.1"/>
    <property type="molecule type" value="Genomic_DNA"/>
</dbReference>
<dbReference type="STRING" id="6277.A0A498S6Z2"/>
<keyword evidence="2" id="KW-0677">Repeat</keyword>
<dbReference type="PANTHER" id="PTHR46228">
    <property type="entry name" value="KELCH DOMAIN-CONTAINING PROTEIN"/>
    <property type="match status" value="1"/>
</dbReference>
<evidence type="ECO:0000256" key="3">
    <source>
        <dbReference type="SAM" id="SignalP"/>
    </source>
</evidence>
<keyword evidence="1" id="KW-0880">Kelch repeat</keyword>
<proteinExistence type="predicted"/>
<evidence type="ECO:0000256" key="2">
    <source>
        <dbReference type="ARBA" id="ARBA00022737"/>
    </source>
</evidence>
<dbReference type="OrthoDB" id="432528at2759"/>
<protein>
    <recommendedName>
        <fullName evidence="6">Kelch repeat protein</fullName>
    </recommendedName>
</protein>
<accession>A0A498S6Z2</accession>
<dbReference type="SUPFAM" id="SSF117281">
    <property type="entry name" value="Kelch motif"/>
    <property type="match status" value="1"/>
</dbReference>
<feature type="chain" id="PRO_5019816868" description="Kelch repeat protein" evidence="3">
    <location>
        <begin position="17"/>
        <end position="464"/>
    </location>
</feature>
<dbReference type="InterPro" id="IPR015915">
    <property type="entry name" value="Kelch-typ_b-propeller"/>
</dbReference>
<gene>
    <name evidence="4" type="ORF">NAV_LOCUS554</name>
</gene>
<dbReference type="Pfam" id="PF24681">
    <property type="entry name" value="Kelch_KLHDC2_KLHL20_DRC7"/>
    <property type="match status" value="2"/>
</dbReference>
<feature type="signal peptide" evidence="3">
    <location>
        <begin position="1"/>
        <end position="16"/>
    </location>
</feature>
<reference evidence="4 5" key="1">
    <citation type="submission" date="2018-08" db="EMBL/GenBank/DDBJ databases">
        <authorList>
            <person name="Laetsch R D."/>
            <person name="Stevens L."/>
            <person name="Kumar S."/>
            <person name="Blaxter L. M."/>
        </authorList>
    </citation>
    <scope>NUCLEOTIDE SEQUENCE [LARGE SCALE GENOMIC DNA]</scope>
</reference>
<evidence type="ECO:0000256" key="1">
    <source>
        <dbReference type="ARBA" id="ARBA00022441"/>
    </source>
</evidence>
<dbReference type="Gene3D" id="2.120.10.80">
    <property type="entry name" value="Kelch-type beta propeller"/>
    <property type="match status" value="2"/>
</dbReference>
<keyword evidence="3" id="KW-0732">Signal</keyword>
<keyword evidence="5" id="KW-1185">Reference proteome</keyword>
<dbReference type="PANTHER" id="PTHR46228:SF2">
    <property type="entry name" value="KELCH REPEAT PROTEIN (AFU_ORTHOLOGUE AFUA_4G14350)"/>
    <property type="match status" value="1"/>
</dbReference>
<dbReference type="Proteomes" id="UP000276991">
    <property type="component" value="Unassembled WGS sequence"/>
</dbReference>
<sequence>MTSRLSMLCILVVVNCLTMFGGPPEGAEVAWNNQRLPYQIMDDDNSEISPVVGHAMIKYKKSLIVWGGYYHAEDNDFRYRSSTFLYILPAGLLTGHNDVKWILYHVPHGDVPPSTSGACAVLCGCYIFIFGGYVRRSTPNNILEGHSSAMYVLDLIQERWSLIVTDDNSLIPTPRDKMVGWCYKKKCYYFGGFGPRPFDMPNPTLYLRDMGEFVGDEASPFYWNNQLLIFDPDPRKQINWTLAKVGGTVPSARAASASTFLERFGSILLFGGRNKNQRLNDLYLLDLSSLIWTQINVMGMNEPEGRTWCSLNTLFPNQALVYGGYSNEARSLSDFWRIEVNEDSDGSYVGTWTEVESEHEPTSRRLWHTGAVVEGQLFVCGGTDALEEHIKIRGVLKKRMEPLPLLTICLGVLYPIVREISMLPAPLQLHFAWARYVLSRGYQALHMDTKYFKEYNLLKILETY</sequence>
<evidence type="ECO:0000313" key="4">
    <source>
        <dbReference type="EMBL" id="VBB25724.1"/>
    </source>
</evidence>
<evidence type="ECO:0008006" key="6">
    <source>
        <dbReference type="Google" id="ProtNLM"/>
    </source>
</evidence>
<evidence type="ECO:0000313" key="5">
    <source>
        <dbReference type="Proteomes" id="UP000276991"/>
    </source>
</evidence>
<organism evidence="4 5">
    <name type="scientific">Acanthocheilonema viteae</name>
    <name type="common">Filarial nematode worm</name>
    <name type="synonym">Dipetalonema viteae</name>
    <dbReference type="NCBI Taxonomy" id="6277"/>
    <lineage>
        <taxon>Eukaryota</taxon>
        <taxon>Metazoa</taxon>
        <taxon>Ecdysozoa</taxon>
        <taxon>Nematoda</taxon>
        <taxon>Chromadorea</taxon>
        <taxon>Rhabditida</taxon>
        <taxon>Spirurina</taxon>
        <taxon>Spiruromorpha</taxon>
        <taxon>Filarioidea</taxon>
        <taxon>Onchocercidae</taxon>
        <taxon>Acanthocheilonema</taxon>
    </lineage>
</organism>
<name>A0A498S6Z2_ACAVI</name>